<feature type="transmembrane region" description="Helical" evidence="2">
    <location>
        <begin position="21"/>
        <end position="44"/>
    </location>
</feature>
<organism evidence="3 4">
    <name type="scientific">Sphingomonas bacterium</name>
    <dbReference type="NCBI Taxonomy" id="1895847"/>
    <lineage>
        <taxon>Bacteria</taxon>
        <taxon>Pseudomonadati</taxon>
        <taxon>Pseudomonadota</taxon>
        <taxon>Alphaproteobacteria</taxon>
        <taxon>Sphingomonadales</taxon>
        <taxon>Sphingomonadaceae</taxon>
        <taxon>Sphingomonas</taxon>
    </lineage>
</organism>
<evidence type="ECO:0008006" key="5">
    <source>
        <dbReference type="Google" id="ProtNLM"/>
    </source>
</evidence>
<evidence type="ECO:0000313" key="4">
    <source>
        <dbReference type="Proteomes" id="UP000262699"/>
    </source>
</evidence>
<evidence type="ECO:0000256" key="1">
    <source>
        <dbReference type="SAM" id="MobiDB-lite"/>
    </source>
</evidence>
<gene>
    <name evidence="3" type="ORF">DEP91_00835</name>
</gene>
<accession>A0A3D0W7M4</accession>
<keyword evidence="2" id="KW-0472">Membrane</keyword>
<dbReference type="Proteomes" id="UP000262699">
    <property type="component" value="Unassembled WGS sequence"/>
</dbReference>
<keyword evidence="2" id="KW-1133">Transmembrane helix</keyword>
<dbReference type="EMBL" id="DOYJ01000030">
    <property type="protein sequence ID" value="HCB74716.1"/>
    <property type="molecule type" value="Genomic_DNA"/>
</dbReference>
<protein>
    <recommendedName>
        <fullName evidence="5">Inner membrane protein</fullName>
    </recommendedName>
</protein>
<feature type="region of interest" description="Disordered" evidence="1">
    <location>
        <begin position="268"/>
        <end position="295"/>
    </location>
</feature>
<evidence type="ECO:0000313" key="3">
    <source>
        <dbReference type="EMBL" id="HCB74716.1"/>
    </source>
</evidence>
<name>A0A3D0W7M4_9SPHN</name>
<proteinExistence type="predicted"/>
<dbReference type="AlphaFoldDB" id="A0A3D0W7M4"/>
<sequence>MIADEVSFEARPRRRGRGLTLFFAMLLALVVGIVVTVIWIAPVWQKWRTPTTQQAAALPKTATQPQQPAVEPGADLTSLYGREVALAARLESLETELNGIETDSRLASGYAGRAEGMLIAFAARRALDRGLPLGYAETQLRERFGALRPNAVTAVTQAAAAPVTLEDLRLGLDSMAPTLLSGTRDGWWPALRRELAGLIVLREETSPSARPADRLTRARRLVDAGNVEAAMAEVARMPGAQGAQGWLDAARRYVRARRALDIIEAAALAQPAPPPLPPEAAPAPKSPAPTVPAAR</sequence>
<evidence type="ECO:0000256" key="2">
    <source>
        <dbReference type="SAM" id="Phobius"/>
    </source>
</evidence>
<keyword evidence="2" id="KW-0812">Transmembrane</keyword>
<feature type="compositionally biased region" description="Pro residues" evidence="1">
    <location>
        <begin position="271"/>
        <end position="295"/>
    </location>
</feature>
<comment type="caution">
    <text evidence="3">The sequence shown here is derived from an EMBL/GenBank/DDBJ whole genome shotgun (WGS) entry which is preliminary data.</text>
</comment>
<reference evidence="3 4" key="1">
    <citation type="journal article" date="2018" name="Nat. Biotechnol.">
        <title>A standardized bacterial taxonomy based on genome phylogeny substantially revises the tree of life.</title>
        <authorList>
            <person name="Parks D.H."/>
            <person name="Chuvochina M."/>
            <person name="Waite D.W."/>
            <person name="Rinke C."/>
            <person name="Skarshewski A."/>
            <person name="Chaumeil P.A."/>
            <person name="Hugenholtz P."/>
        </authorList>
    </citation>
    <scope>NUCLEOTIDE SEQUENCE [LARGE SCALE GENOMIC DNA]</scope>
    <source>
        <strain evidence="3">UBA9015</strain>
    </source>
</reference>